<sequence length="338" mass="37961">MCYTSPVRDLFSISSNTTYSKVSRHPVVEGKYSHWQKMERMQGDGEVVHLEQPSPLTEKEQQMIQGSWTKVYQNCDDAGVAILVRLFVNFPLSKQFFSQFKHIEEPGELERSAQLRKHAHRVMTAINSLVESLDNADKMHSVLKLVGTAHAVRHKVEPEYFKILCDVILEVLGESFPEAVTPEVAAAWSKLMDAVYCGITAIYEEVGWTKLSTSTGRFNGRRSVSALNQQQTQGRRSLQAGTMCTTMMVLTTIALILRQRFSNKIRPNLQTTTVSITGCKLQDPSGSSSQIQGWTSVVAAFRTMGDLIFCGCHCFFLSHSSDSDSFERLTPRLSQHVE</sequence>
<dbReference type="GO" id="GO:0005506">
    <property type="term" value="F:iron ion binding"/>
    <property type="evidence" value="ECO:0007669"/>
    <property type="project" value="InterPro"/>
</dbReference>
<dbReference type="Gene3D" id="1.10.490.10">
    <property type="entry name" value="Globins"/>
    <property type="match status" value="1"/>
</dbReference>
<dbReference type="SUPFAM" id="SSF46458">
    <property type="entry name" value="Globin-like"/>
    <property type="match status" value="1"/>
</dbReference>
<evidence type="ECO:0000313" key="16">
    <source>
        <dbReference type="Proteomes" id="UP001153269"/>
    </source>
</evidence>
<evidence type="ECO:0000256" key="4">
    <source>
        <dbReference type="ARBA" id="ARBA00022723"/>
    </source>
</evidence>
<dbReference type="InterPro" id="IPR009050">
    <property type="entry name" value="Globin-like_sf"/>
</dbReference>
<dbReference type="GO" id="GO:0019825">
    <property type="term" value="F:oxygen binding"/>
    <property type="evidence" value="ECO:0007669"/>
    <property type="project" value="InterPro"/>
</dbReference>
<dbReference type="GO" id="GO:0005344">
    <property type="term" value="F:oxygen carrier activity"/>
    <property type="evidence" value="ECO:0007669"/>
    <property type="project" value="UniProtKB-KW"/>
</dbReference>
<keyword evidence="16" id="KW-1185">Reference proteome</keyword>
<dbReference type="EMBL" id="CADEAL010003949">
    <property type="protein sequence ID" value="CAB1447525.1"/>
    <property type="molecule type" value="Genomic_DNA"/>
</dbReference>
<dbReference type="PRINTS" id="PR01906">
    <property type="entry name" value="FISHGLOBIN"/>
</dbReference>
<comment type="catalytic activity">
    <reaction evidence="12">
        <text>H2O2 + AH2 = A + 2 H2O</text>
        <dbReference type="Rhea" id="RHEA:30275"/>
        <dbReference type="ChEBI" id="CHEBI:13193"/>
        <dbReference type="ChEBI" id="CHEBI:15377"/>
        <dbReference type="ChEBI" id="CHEBI:16240"/>
        <dbReference type="ChEBI" id="CHEBI:17499"/>
    </reaction>
    <physiologicalReaction direction="left-to-right" evidence="12">
        <dbReference type="Rhea" id="RHEA:30276"/>
    </physiologicalReaction>
</comment>
<evidence type="ECO:0000259" key="14">
    <source>
        <dbReference type="PROSITE" id="PS01033"/>
    </source>
</evidence>
<reference evidence="15" key="1">
    <citation type="submission" date="2020-03" db="EMBL/GenBank/DDBJ databases">
        <authorList>
            <person name="Weist P."/>
        </authorList>
    </citation>
    <scope>NUCLEOTIDE SEQUENCE</scope>
</reference>
<accession>A0A9N7VDP2</accession>
<proteinExistence type="inferred from homology"/>
<evidence type="ECO:0000256" key="3">
    <source>
        <dbReference type="ARBA" id="ARBA00022617"/>
    </source>
</evidence>
<dbReference type="InterPro" id="IPR013314">
    <property type="entry name" value="Globin_lamprey/hagfish"/>
</dbReference>
<dbReference type="PROSITE" id="PS01033">
    <property type="entry name" value="GLOBIN"/>
    <property type="match status" value="1"/>
</dbReference>
<dbReference type="PANTHER" id="PTHR46783">
    <property type="entry name" value="CYTOGLOBIN"/>
    <property type="match status" value="1"/>
</dbReference>
<dbReference type="AlphaFoldDB" id="A0A9N7VDP2"/>
<comment type="catalytic activity">
    <reaction evidence="10">
        <text>2 superoxide + 2 H(+) = H2O2 + O2</text>
        <dbReference type="Rhea" id="RHEA:20696"/>
        <dbReference type="ChEBI" id="CHEBI:15378"/>
        <dbReference type="ChEBI" id="CHEBI:15379"/>
        <dbReference type="ChEBI" id="CHEBI:16240"/>
        <dbReference type="ChEBI" id="CHEBI:18421"/>
        <dbReference type="EC" id="1.15.1.1"/>
    </reaction>
    <physiologicalReaction direction="left-to-right" evidence="10">
        <dbReference type="Rhea" id="RHEA:20697"/>
    </physiologicalReaction>
</comment>
<comment type="similarity">
    <text evidence="1 13">Belongs to the globin family.</text>
</comment>
<keyword evidence="13" id="KW-0813">Transport</keyword>
<dbReference type="Pfam" id="PF00042">
    <property type="entry name" value="Globin"/>
    <property type="match status" value="1"/>
</dbReference>
<evidence type="ECO:0000256" key="2">
    <source>
        <dbReference type="ARBA" id="ARBA00012682"/>
    </source>
</evidence>
<dbReference type="GO" id="GO:0020037">
    <property type="term" value="F:heme binding"/>
    <property type="evidence" value="ECO:0007669"/>
    <property type="project" value="InterPro"/>
</dbReference>
<evidence type="ECO:0000256" key="12">
    <source>
        <dbReference type="ARBA" id="ARBA00049899"/>
    </source>
</evidence>
<keyword evidence="13" id="KW-0561">Oxygen transport</keyword>
<comment type="catalytic activity">
    <reaction evidence="11">
        <text>Fe(III)-heme b-[protein] + nitric oxide + H2O = Fe(II)-heme b-[protein] + nitrite + 2 H(+)</text>
        <dbReference type="Rhea" id="RHEA:77711"/>
        <dbReference type="Rhea" id="RHEA-COMP:18975"/>
        <dbReference type="Rhea" id="RHEA-COMP:18976"/>
        <dbReference type="ChEBI" id="CHEBI:15377"/>
        <dbReference type="ChEBI" id="CHEBI:15378"/>
        <dbReference type="ChEBI" id="CHEBI:16301"/>
        <dbReference type="ChEBI" id="CHEBI:16480"/>
        <dbReference type="ChEBI" id="CHEBI:55376"/>
        <dbReference type="ChEBI" id="CHEBI:60344"/>
    </reaction>
    <physiologicalReaction direction="right-to-left" evidence="11">
        <dbReference type="Rhea" id="RHEA:77713"/>
    </physiologicalReaction>
</comment>
<gene>
    <name evidence="15" type="ORF">PLEPLA_LOCUS35212</name>
</gene>
<evidence type="ECO:0000313" key="15">
    <source>
        <dbReference type="EMBL" id="CAB1447525.1"/>
    </source>
</evidence>
<evidence type="ECO:0000256" key="10">
    <source>
        <dbReference type="ARBA" id="ARBA00047393"/>
    </source>
</evidence>
<dbReference type="InterPro" id="IPR000971">
    <property type="entry name" value="Globin"/>
</dbReference>
<evidence type="ECO:0000256" key="9">
    <source>
        <dbReference type="ARBA" id="ARBA00044569"/>
    </source>
</evidence>
<dbReference type="Proteomes" id="UP001153269">
    <property type="component" value="Unassembled WGS sequence"/>
</dbReference>
<dbReference type="EC" id="1.15.1.1" evidence="2"/>
<evidence type="ECO:0000256" key="11">
    <source>
        <dbReference type="ARBA" id="ARBA00048118"/>
    </source>
</evidence>
<keyword evidence="3 13" id="KW-0349">Heme</keyword>
<dbReference type="InterPro" id="IPR012292">
    <property type="entry name" value="Globin/Proto"/>
</dbReference>
<keyword evidence="5" id="KW-0408">Iron</keyword>
<comment type="catalytic activity">
    <reaction evidence="6">
        <text>Fe(II)-heme b-[protein] + nitric oxide + O2 = Fe(III)-heme b-[protein] + nitrate</text>
        <dbReference type="Rhea" id="RHEA:78091"/>
        <dbReference type="Rhea" id="RHEA-COMP:18975"/>
        <dbReference type="Rhea" id="RHEA-COMP:18976"/>
        <dbReference type="ChEBI" id="CHEBI:15379"/>
        <dbReference type="ChEBI" id="CHEBI:16480"/>
        <dbReference type="ChEBI" id="CHEBI:17632"/>
        <dbReference type="ChEBI" id="CHEBI:55376"/>
        <dbReference type="ChEBI" id="CHEBI:60344"/>
    </reaction>
    <physiologicalReaction direction="left-to-right" evidence="6">
        <dbReference type="Rhea" id="RHEA:78092"/>
    </physiologicalReaction>
</comment>
<evidence type="ECO:0000256" key="7">
    <source>
        <dbReference type="ARBA" id="ARBA00044551"/>
    </source>
</evidence>
<name>A0A9N7VDP2_PLEPL</name>
<keyword evidence="4" id="KW-0479">Metal-binding</keyword>
<evidence type="ECO:0000256" key="5">
    <source>
        <dbReference type="ARBA" id="ARBA00023004"/>
    </source>
</evidence>
<evidence type="ECO:0000256" key="8">
    <source>
        <dbReference type="ARBA" id="ARBA00044562"/>
    </source>
</evidence>
<dbReference type="PANTHER" id="PTHR46783:SF1">
    <property type="entry name" value="CYTOGLOBIN-1-RELATED"/>
    <property type="match status" value="1"/>
</dbReference>
<protein>
    <recommendedName>
        <fullName evidence="2">superoxide dismutase</fullName>
        <ecNumber evidence="2">1.15.1.1</ecNumber>
    </recommendedName>
    <alternativeName>
        <fullName evidence="7">Nitrite reductase CYGB</fullName>
    </alternativeName>
    <alternativeName>
        <fullName evidence="9">Pseudoperoxidase CYGB</fullName>
    </alternativeName>
    <alternativeName>
        <fullName evidence="8">Superoxide dismutase CYGB</fullName>
    </alternativeName>
</protein>
<evidence type="ECO:0000256" key="13">
    <source>
        <dbReference type="RuleBase" id="RU000356"/>
    </source>
</evidence>
<evidence type="ECO:0000256" key="1">
    <source>
        <dbReference type="ARBA" id="ARBA00008705"/>
    </source>
</evidence>
<evidence type="ECO:0000256" key="6">
    <source>
        <dbReference type="ARBA" id="ARBA00044448"/>
    </source>
</evidence>
<feature type="domain" description="Globin" evidence="14">
    <location>
        <begin position="55"/>
        <end position="204"/>
    </location>
</feature>
<comment type="caution">
    <text evidence="15">The sequence shown here is derived from an EMBL/GenBank/DDBJ whole genome shotgun (WGS) entry which is preliminary data.</text>
</comment>
<dbReference type="GO" id="GO:0004784">
    <property type="term" value="F:superoxide dismutase activity"/>
    <property type="evidence" value="ECO:0007669"/>
    <property type="project" value="UniProtKB-EC"/>
</dbReference>
<organism evidence="15 16">
    <name type="scientific">Pleuronectes platessa</name>
    <name type="common">European plaice</name>
    <dbReference type="NCBI Taxonomy" id="8262"/>
    <lineage>
        <taxon>Eukaryota</taxon>
        <taxon>Metazoa</taxon>
        <taxon>Chordata</taxon>
        <taxon>Craniata</taxon>
        <taxon>Vertebrata</taxon>
        <taxon>Euteleostomi</taxon>
        <taxon>Actinopterygii</taxon>
        <taxon>Neopterygii</taxon>
        <taxon>Teleostei</taxon>
        <taxon>Neoteleostei</taxon>
        <taxon>Acanthomorphata</taxon>
        <taxon>Carangaria</taxon>
        <taxon>Pleuronectiformes</taxon>
        <taxon>Pleuronectoidei</taxon>
        <taxon>Pleuronectidae</taxon>
        <taxon>Pleuronectes</taxon>
    </lineage>
</organism>